<dbReference type="HOGENOM" id="CLU_2342251_0_0_7"/>
<reference evidence="2" key="1">
    <citation type="submission" date="2008-10" db="EMBL/GenBank/DDBJ databases">
        <title>Complete sequence of Desulfovibrio vulgaris str. 'Miyazaki F'.</title>
        <authorList>
            <person name="Lucas S."/>
            <person name="Copeland A."/>
            <person name="Lapidus A."/>
            <person name="Glavina del Rio T."/>
            <person name="Dalin E."/>
            <person name="Tice H."/>
            <person name="Bruce D."/>
            <person name="Goodwin L."/>
            <person name="Pitluck S."/>
            <person name="Sims D."/>
            <person name="Brettin T."/>
            <person name="Detter J.C."/>
            <person name="Han C."/>
            <person name="Larimer F."/>
            <person name="Land M."/>
            <person name="Hauser L."/>
            <person name="Kyrpides N."/>
            <person name="Mikhailova N."/>
            <person name="Hazen T.C."/>
            <person name="Richardson P."/>
        </authorList>
    </citation>
    <scope>NUCLEOTIDE SEQUENCE</scope>
    <source>
        <strain evidence="2">Miyazaki F</strain>
    </source>
</reference>
<dbReference type="AlphaFoldDB" id="B8DQM7"/>
<dbReference type="STRING" id="883.DvMF_2203"/>
<name>B8DQM7_NITV9</name>
<sequence length="97" mass="10331">MAGSFSLPTDEILVWENAGAGMHQRTAPASPFAEKYDMTAACPARLAHATDRGMPPLRWPRPRDGEVPPIFHVAPRAATPRITGTHAMGPFSGPQGA</sequence>
<dbReference type="KEGG" id="dvm:DvMF_2203"/>
<accession>B8DQM7</accession>
<gene>
    <name evidence="2" type="ordered locus">DvMF_2203</name>
</gene>
<feature type="region of interest" description="Disordered" evidence="1">
    <location>
        <begin position="49"/>
        <end position="97"/>
    </location>
</feature>
<organism evidence="2">
    <name type="scientific">Nitratidesulfovibrio vulgaris (strain DSM 19637 / Miyazaki F)</name>
    <name type="common">Desulfovibrio vulgaris</name>
    <dbReference type="NCBI Taxonomy" id="883"/>
    <lineage>
        <taxon>Bacteria</taxon>
        <taxon>Pseudomonadati</taxon>
        <taxon>Thermodesulfobacteriota</taxon>
        <taxon>Desulfovibrionia</taxon>
        <taxon>Desulfovibrionales</taxon>
        <taxon>Desulfovibrionaceae</taxon>
        <taxon>Nitratidesulfovibrio</taxon>
    </lineage>
</organism>
<evidence type="ECO:0000313" key="2">
    <source>
        <dbReference type="EMBL" id="ACL09146.1"/>
    </source>
</evidence>
<dbReference type="EMBL" id="CP001197">
    <property type="protein sequence ID" value="ACL09146.1"/>
    <property type="molecule type" value="Genomic_DNA"/>
</dbReference>
<proteinExistence type="predicted"/>
<evidence type="ECO:0000256" key="1">
    <source>
        <dbReference type="SAM" id="MobiDB-lite"/>
    </source>
</evidence>
<protein>
    <submittedName>
        <fullName evidence="2">Uncharacterized protein</fullName>
    </submittedName>
</protein>